<dbReference type="Proteomes" id="UP001330749">
    <property type="component" value="Unassembled WGS sequence"/>
</dbReference>
<proteinExistence type="predicted"/>
<keyword evidence="1" id="KW-0472">Membrane</keyword>
<dbReference type="EMBL" id="JARMQG010000138">
    <property type="protein sequence ID" value="MED3563094.1"/>
    <property type="molecule type" value="Genomic_DNA"/>
</dbReference>
<keyword evidence="3" id="KW-1185">Reference proteome</keyword>
<evidence type="ECO:0000256" key="1">
    <source>
        <dbReference type="SAM" id="Phobius"/>
    </source>
</evidence>
<feature type="transmembrane region" description="Helical" evidence="1">
    <location>
        <begin position="33"/>
        <end position="54"/>
    </location>
</feature>
<comment type="caution">
    <text evidence="2">The sequence shown here is derived from an EMBL/GenBank/DDBJ whole genome shotgun (WGS) entry which is preliminary data.</text>
</comment>
<dbReference type="RefSeq" id="WP_327968121.1">
    <property type="nucleotide sequence ID" value="NZ_JARMQG010000138.1"/>
</dbReference>
<feature type="transmembrane region" description="Helical" evidence="1">
    <location>
        <begin position="7"/>
        <end position="27"/>
    </location>
</feature>
<gene>
    <name evidence="2" type="ORF">P4447_11635</name>
</gene>
<dbReference type="InterPro" id="IPR018770">
    <property type="entry name" value="ChloroindolylP_hydrolase"/>
</dbReference>
<protein>
    <submittedName>
        <fullName evidence="2">5-bromo-4-chloroindolyl phosphate hydrolysis family protein</fullName>
    </submittedName>
</protein>
<evidence type="ECO:0000313" key="2">
    <source>
        <dbReference type="EMBL" id="MED3563094.1"/>
    </source>
</evidence>
<dbReference type="Pfam" id="PF10112">
    <property type="entry name" value="Halogen_Hydrol"/>
    <property type="match status" value="1"/>
</dbReference>
<evidence type="ECO:0000313" key="3">
    <source>
        <dbReference type="Proteomes" id="UP001330749"/>
    </source>
</evidence>
<keyword evidence="1" id="KW-0812">Transmembrane</keyword>
<name>A0ABU6NA63_9BACI</name>
<keyword evidence="1" id="KW-1133">Transmembrane helix</keyword>
<reference evidence="2 3" key="1">
    <citation type="submission" date="2023-03" db="EMBL/GenBank/DDBJ databases">
        <title>Bacillus Genome Sequencing.</title>
        <authorList>
            <person name="Dunlap C."/>
        </authorList>
    </citation>
    <scope>NUCLEOTIDE SEQUENCE [LARGE SCALE GENOMIC DNA]</scope>
    <source>
        <strain evidence="2 3">B-14544</strain>
    </source>
</reference>
<organism evidence="2 3">
    <name type="scientific">Bacillus xiapuensis</name>
    <dbReference type="NCBI Taxonomy" id="2014075"/>
    <lineage>
        <taxon>Bacteria</taxon>
        <taxon>Bacillati</taxon>
        <taxon>Bacillota</taxon>
        <taxon>Bacilli</taxon>
        <taxon>Bacillales</taxon>
        <taxon>Bacillaceae</taxon>
        <taxon>Bacillus</taxon>
    </lineage>
</organism>
<sequence length="218" mass="25712">MNPIISLIIRSFVAVPVTAIVWLLSFFPFGQTFLFSSTIAIAAGVITHLFLGLYMQTRFLKKHRLTRKEYLYLMKNLSEAKRKIRRLNKALFGIRDIASVKQRIEIFRISKKIHKITMKEPKRFYKAEPFYFSHLDSVVELSETYGFLSTQPKKNAELELSLIETRKTLNELNKTLEEDLYKVISDDIDHLNFEIDVAKHTLKKEKDAKFHEENRWLK</sequence>
<accession>A0ABU6NA63</accession>